<sequence length="1190" mass="134523">MEEDTLDQRFRRRRSGRRSSSILKTKTPLLDIDTNQAVTEVIPKKKARISSSRRVSFAETYQVKEFPRDSPHRWMPDPESEDDSSPELERLPDVPQHTSRGEIQGLDKLLTGPIQTNLPSEEQIESELPLPYENVPYIQSGPNHTILQTDDMDMTDCFEKSKSNVEKPLVDDFGDNYGASFCIDKVDGKSFLPSIGKPFLENISEKLFLPDKKFSNPDSNNMYKVEQESDFHTLINTSINKYTMLGTSVTTTAGASVTFTTNVTSRKPLTSISDRSAFKPITTESYNPLDGGERPISKVDGLSFLKQLTFKASESQADKYEERTIVFDGNDMEETEVLTKCIQNSEKESLILESVKVPSFLKSKKTSERSSNNMFFGQGTEMDNHTVFFGEDNNMEDTEVIGSQINFGALPNQKSQNTFLLNNGMELKIPTTVQIRASANKMTGNKNIMGEDETEKTQIFDKGLDMEQTEMLTGKLNYAEGIRIFETAKTNLSDDMEETGLLTSKIDLLQSSKLLEKNKTVLFKNDDMEETNVLSGVNPEGCRKSFSFEKKNKTCLFPDGNDMEQTTVCTNKIELPILGKQEDTKISDNSMEETKVLTQKTELPKQAKNIDKSSVDNKTLLYQESNDMEETRTVTGKIDIITNSEKEHERENRTKLFNETNYMEETCTVTSKLRGLSYVKENKTTIFTEDNGMEETCALTSKVEYLSCVKKTASLTTVNSIFDQTDGTVVNKNYKSPINVNNTIVFNEGNQMEQTRPINTTIKLDSKGRSQSFKSMHFSDGNEIEEKEKMKVYSDTQKNKTGIFPDDNEMEQTQALTGKLEIGSHLSKDKTLLFKDNDEMEQTQALTGKLEIGSHLLKDKSLLFKDNDEMEQTQALTGKLEIGSHLSKDKTLLFKDNDEMEQTQALTGKLEICSHLLKDKSLLFKDNNEMEQTQALTGKLEIGSHLLKDKTLLFKYNDEMEQTQALTGKLEIGSLLSKDKTLLFKDNNEMEQTQALTGKLELDSHLSKDKTLLFKDNEEMEQTQALTGKLEIGSLLSKDKTLLFKDNNEMEQTQALTGKLEIGSHLLKDKTLLFKDNDEMEQTQALTGKLEIGSLLSKDKTVFKDNNEMEQTQAFTGKLEIVCNMQKNKTPVSKDDNELEQTEMLTEKLQFDPNTNKTGNPTEDKEVEQTTALTGKYEFGLNGSPDEERN</sequence>
<dbReference type="OrthoDB" id="6132334at2759"/>
<feature type="region of interest" description="Disordered" evidence="1">
    <location>
        <begin position="1"/>
        <end position="23"/>
    </location>
</feature>
<feature type="compositionally biased region" description="Polar residues" evidence="1">
    <location>
        <begin position="1152"/>
        <end position="1161"/>
    </location>
</feature>
<feature type="region of interest" description="Disordered" evidence="1">
    <location>
        <begin position="67"/>
        <end position="107"/>
    </location>
</feature>
<evidence type="ECO:0000256" key="1">
    <source>
        <dbReference type="SAM" id="MobiDB-lite"/>
    </source>
</evidence>
<dbReference type="InterPro" id="IPR037388">
    <property type="entry name" value="Blinkin"/>
</dbReference>
<feature type="region of interest" description="Disordered" evidence="1">
    <location>
        <begin position="1130"/>
        <end position="1190"/>
    </location>
</feature>
<reference evidence="2 3" key="1">
    <citation type="submission" date="2020-06" db="EMBL/GenBank/DDBJ databases">
        <authorList>
            <person name="Li R."/>
            <person name="Bekaert M."/>
        </authorList>
    </citation>
    <scope>NUCLEOTIDE SEQUENCE [LARGE SCALE GENOMIC DNA]</scope>
    <source>
        <strain evidence="3">wild</strain>
    </source>
</reference>
<name>A0A6J8CDM3_MYTCO</name>
<dbReference type="EMBL" id="CACVKT020005207">
    <property type="protein sequence ID" value="CAC5393711.1"/>
    <property type="molecule type" value="Genomic_DNA"/>
</dbReference>
<proteinExistence type="predicted"/>
<dbReference type="PANTHER" id="PTHR16520">
    <property type="entry name" value="KINETOCHORE SCAFFOLD 1"/>
    <property type="match status" value="1"/>
</dbReference>
<organism evidence="2 3">
    <name type="scientific">Mytilus coruscus</name>
    <name type="common">Sea mussel</name>
    <dbReference type="NCBI Taxonomy" id="42192"/>
    <lineage>
        <taxon>Eukaryota</taxon>
        <taxon>Metazoa</taxon>
        <taxon>Spiralia</taxon>
        <taxon>Lophotrochozoa</taxon>
        <taxon>Mollusca</taxon>
        <taxon>Bivalvia</taxon>
        <taxon>Autobranchia</taxon>
        <taxon>Pteriomorphia</taxon>
        <taxon>Mytilida</taxon>
        <taxon>Mytiloidea</taxon>
        <taxon>Mytilidae</taxon>
        <taxon>Mytilinae</taxon>
        <taxon>Mytilus</taxon>
    </lineage>
</organism>
<dbReference type="GO" id="GO:0034501">
    <property type="term" value="P:protein localization to kinetochore"/>
    <property type="evidence" value="ECO:0007669"/>
    <property type="project" value="InterPro"/>
</dbReference>
<accession>A0A6J8CDM3</accession>
<dbReference type="CDD" id="cd21853">
    <property type="entry name" value="KNL1_NTD"/>
    <property type="match status" value="1"/>
</dbReference>
<dbReference type="GO" id="GO:0005634">
    <property type="term" value="C:nucleus"/>
    <property type="evidence" value="ECO:0007669"/>
    <property type="project" value="TreeGrafter"/>
</dbReference>
<dbReference type="Pfam" id="PF19221">
    <property type="entry name" value="MELT"/>
    <property type="match status" value="1"/>
</dbReference>
<dbReference type="GO" id="GO:0051301">
    <property type="term" value="P:cell division"/>
    <property type="evidence" value="ECO:0007669"/>
    <property type="project" value="InterPro"/>
</dbReference>
<dbReference type="PANTHER" id="PTHR16520:SF3">
    <property type="entry name" value="KINETOCHORE SCAFFOLD 1"/>
    <property type="match status" value="1"/>
</dbReference>
<dbReference type="InterPro" id="IPR043651">
    <property type="entry name" value="KNL1_MELT_rpt"/>
</dbReference>
<dbReference type="AlphaFoldDB" id="A0A6J8CDM3"/>
<protein>
    <submittedName>
        <fullName evidence="2">CASC5</fullName>
    </submittedName>
</protein>
<dbReference type="GO" id="GO:0008608">
    <property type="term" value="P:attachment of spindle microtubules to kinetochore"/>
    <property type="evidence" value="ECO:0007669"/>
    <property type="project" value="InterPro"/>
</dbReference>
<dbReference type="Proteomes" id="UP000507470">
    <property type="component" value="Unassembled WGS sequence"/>
</dbReference>
<gene>
    <name evidence="2" type="ORF">MCOR_28550</name>
</gene>
<evidence type="ECO:0000313" key="3">
    <source>
        <dbReference type="Proteomes" id="UP000507470"/>
    </source>
</evidence>
<feature type="compositionally biased region" description="Basic and acidic residues" evidence="1">
    <location>
        <begin position="67"/>
        <end position="76"/>
    </location>
</feature>
<keyword evidence="3" id="KW-1185">Reference proteome</keyword>
<evidence type="ECO:0000313" key="2">
    <source>
        <dbReference type="EMBL" id="CAC5393711.1"/>
    </source>
</evidence>